<proteinExistence type="predicted"/>
<evidence type="ECO:0000313" key="4">
    <source>
        <dbReference type="Proteomes" id="UP001500729"/>
    </source>
</evidence>
<reference evidence="4" key="1">
    <citation type="journal article" date="2019" name="Int. J. Syst. Evol. Microbiol.">
        <title>The Global Catalogue of Microorganisms (GCM) 10K type strain sequencing project: providing services to taxonomists for standard genome sequencing and annotation.</title>
        <authorList>
            <consortium name="The Broad Institute Genomics Platform"/>
            <consortium name="The Broad Institute Genome Sequencing Center for Infectious Disease"/>
            <person name="Wu L."/>
            <person name="Ma J."/>
        </authorList>
    </citation>
    <scope>NUCLEOTIDE SEQUENCE [LARGE SCALE GENOMIC DNA]</scope>
    <source>
        <strain evidence="4">JCM 10303</strain>
    </source>
</reference>
<comment type="caution">
    <text evidence="3">The sequence shown here is derived from an EMBL/GenBank/DDBJ whole genome shotgun (WGS) entry which is preliminary data.</text>
</comment>
<dbReference type="SUPFAM" id="SSF109854">
    <property type="entry name" value="DinB/YfiT-like putative metalloenzymes"/>
    <property type="match status" value="1"/>
</dbReference>
<dbReference type="Pfam" id="PF11716">
    <property type="entry name" value="MDMPI_N"/>
    <property type="match status" value="1"/>
</dbReference>
<dbReference type="EMBL" id="BAAAGS010000008">
    <property type="protein sequence ID" value="GAA0518360.1"/>
    <property type="molecule type" value="Genomic_DNA"/>
</dbReference>
<organism evidence="3 4">
    <name type="scientific">Saccharopolyspora erythraea</name>
    <name type="common">Streptomyces erythraeus</name>
    <dbReference type="NCBI Taxonomy" id="1836"/>
    <lineage>
        <taxon>Bacteria</taxon>
        <taxon>Bacillati</taxon>
        <taxon>Actinomycetota</taxon>
        <taxon>Actinomycetes</taxon>
        <taxon>Pseudonocardiales</taxon>
        <taxon>Pseudonocardiaceae</taxon>
        <taxon>Saccharopolyspora</taxon>
    </lineage>
</organism>
<name>A0ABP3MDQ6_SACER</name>
<evidence type="ECO:0000259" key="1">
    <source>
        <dbReference type="Pfam" id="PF07398"/>
    </source>
</evidence>
<dbReference type="RefSeq" id="WP_009942670.1">
    <property type="nucleotide sequence ID" value="NZ_BAAAGS010000008.1"/>
</dbReference>
<gene>
    <name evidence="3" type="ORF">GCM10009533_16820</name>
</gene>
<dbReference type="PANTHER" id="PTHR40758:SF1">
    <property type="entry name" value="CONSERVED PROTEIN"/>
    <property type="match status" value="1"/>
</dbReference>
<sequence length="267" mass="28906">MPILSFDRCRAEIVAQTDLLRSAVAGADLTAPVPTCPGWNLGQLLRHVGAAHRWVEEVVRTRASEPVEERINDLAGYTDEDAAVLDAWLADGAARLAETLREAGPDARVWTVAPGGTPVFWARRMVHETAVHRCDAALVAGAEFDVDAEVAVDALDEWMDFGTLAQVFEESPGIRDLLGPGRSLHLHATDAPPEAGAEWLVDLSGEPVTWRRAHEKAAVAVRGPLSGLLLTIYGRKPAPGAEVEIVGDAELFHAWLDCVSFWLRDEG</sequence>
<feature type="domain" description="MDMPI C-terminal" evidence="1">
    <location>
        <begin position="149"/>
        <end position="252"/>
    </location>
</feature>
<evidence type="ECO:0000259" key="2">
    <source>
        <dbReference type="Pfam" id="PF11716"/>
    </source>
</evidence>
<dbReference type="NCBIfam" id="TIGR03083">
    <property type="entry name" value="maleylpyruvate isomerase family mycothiol-dependent enzyme"/>
    <property type="match status" value="1"/>
</dbReference>
<protein>
    <submittedName>
        <fullName evidence="3">Maleylpyruvate isomerase family mycothiol-dependent enzyme</fullName>
    </submittedName>
</protein>
<dbReference type="InterPro" id="IPR024344">
    <property type="entry name" value="MDMPI_metal-binding"/>
</dbReference>
<keyword evidence="4" id="KW-1185">Reference proteome</keyword>
<feature type="domain" description="Mycothiol-dependent maleylpyruvate isomerase metal-binding" evidence="2">
    <location>
        <begin position="12"/>
        <end position="137"/>
    </location>
</feature>
<dbReference type="Proteomes" id="UP001500729">
    <property type="component" value="Unassembled WGS sequence"/>
</dbReference>
<dbReference type="Pfam" id="PF07398">
    <property type="entry name" value="MDMPI_C"/>
    <property type="match status" value="1"/>
</dbReference>
<dbReference type="InterPro" id="IPR017517">
    <property type="entry name" value="Maleyloyr_isom"/>
</dbReference>
<accession>A0ABP3MDQ6</accession>
<dbReference type="GO" id="GO:0016853">
    <property type="term" value="F:isomerase activity"/>
    <property type="evidence" value="ECO:0007669"/>
    <property type="project" value="UniProtKB-KW"/>
</dbReference>
<keyword evidence="3" id="KW-0413">Isomerase</keyword>
<evidence type="ECO:0000313" key="3">
    <source>
        <dbReference type="EMBL" id="GAA0518360.1"/>
    </source>
</evidence>
<dbReference type="PANTHER" id="PTHR40758">
    <property type="entry name" value="CONSERVED PROTEIN"/>
    <property type="match status" value="1"/>
</dbReference>
<dbReference type="Gene3D" id="1.20.120.450">
    <property type="entry name" value="dinb family like domain"/>
    <property type="match status" value="1"/>
</dbReference>
<dbReference type="InterPro" id="IPR034660">
    <property type="entry name" value="DinB/YfiT-like"/>
</dbReference>
<dbReference type="InterPro" id="IPR010872">
    <property type="entry name" value="MDMPI_C-term_domain"/>
</dbReference>